<feature type="domain" description="Lipid/polyisoprenoid-binding YceI-like" evidence="2">
    <location>
        <begin position="39"/>
        <end position="212"/>
    </location>
</feature>
<keyword evidence="5" id="KW-1185">Reference proteome</keyword>
<reference evidence="4 6" key="3">
    <citation type="submission" date="2018-07" db="EMBL/GenBank/DDBJ databases">
        <title>Genomic and Epidemiologic Investigation of an Indolent Hospital Outbreak.</title>
        <authorList>
            <person name="Johnson R.C."/>
            <person name="Deming C."/>
            <person name="Conlan S."/>
            <person name="Zellmer C.J."/>
            <person name="Michelin A.V."/>
            <person name="Lee-Lin S."/>
            <person name="Thomas P.J."/>
            <person name="Park M."/>
            <person name="Weingarten R.A."/>
            <person name="Less J."/>
            <person name="Dekker J.P."/>
            <person name="Frank K.M."/>
            <person name="Musser K.A."/>
            <person name="Mcquiston J.R."/>
            <person name="Henderson D.K."/>
            <person name="Lau A.F."/>
            <person name="Palmore T.N."/>
            <person name="Segre J.A."/>
        </authorList>
    </citation>
    <scope>NUCLEOTIDE SEQUENCE [LARGE SCALE GENOMIC DNA]</scope>
    <source>
        <strain evidence="4 6">SK-NIH.Env10_0317</strain>
    </source>
</reference>
<dbReference type="RefSeq" id="WP_075152310.1">
    <property type="nucleotide sequence ID" value="NZ_CP018820.1"/>
</dbReference>
<evidence type="ECO:0000313" key="6">
    <source>
        <dbReference type="Proteomes" id="UP000286681"/>
    </source>
</evidence>
<feature type="chain" id="PRO_5041797931" evidence="1">
    <location>
        <begin position="21"/>
        <end position="213"/>
    </location>
</feature>
<dbReference type="SUPFAM" id="SSF101874">
    <property type="entry name" value="YceI-like"/>
    <property type="match status" value="1"/>
</dbReference>
<sequence>MRLVLAAFTASIAIATPIVAQQQMQLPGSKNRAAISGGSYTVDPGHTLVRWEVDHFGFTPYWGLFGGITGTATFDKANPAASKVDITIPVSKVITASEGLTGHLLRAGKDGGKPDFFGPAPADARFVSTNVVIDEDGDEAKVSGNLTLNGVTKPVTLDVDFYGAGKTPPQMGGKENVGFEAEATIRRSDFGITYAIPLVSDAVDLKLAAAFVK</sequence>
<dbReference type="Proteomes" id="UP000185161">
    <property type="component" value="Chromosome"/>
</dbReference>
<keyword evidence="1" id="KW-0732">Signal</keyword>
<proteinExistence type="predicted"/>
<evidence type="ECO:0000313" key="3">
    <source>
        <dbReference type="EMBL" id="APR53764.1"/>
    </source>
</evidence>
<dbReference type="InterPro" id="IPR007372">
    <property type="entry name" value="Lipid/polyisoprenoid-bd_YceI"/>
</dbReference>
<reference evidence="5" key="2">
    <citation type="submission" date="2016-12" db="EMBL/GenBank/DDBJ databases">
        <title>Whole genome sequencing of Sphingomonas sp. ABOJV.</title>
        <authorList>
            <person name="Conlan S."/>
            <person name="Thomas P.J."/>
            <person name="Mullikin J."/>
            <person name="Palmore T.N."/>
            <person name="Frank K.M."/>
            <person name="Segre J.A."/>
        </authorList>
    </citation>
    <scope>NUCLEOTIDE SEQUENCE [LARGE SCALE GENOMIC DNA]</scope>
    <source>
        <strain evidence="5">ABOJV</strain>
    </source>
</reference>
<protein>
    <submittedName>
        <fullName evidence="4">Polyisoprenoid-binding protein</fullName>
    </submittedName>
</protein>
<dbReference type="AlphaFoldDB" id="A0A1L6JCY2"/>
<dbReference type="SMART" id="SM00867">
    <property type="entry name" value="YceI"/>
    <property type="match status" value="1"/>
</dbReference>
<dbReference type="PANTHER" id="PTHR34406:SF1">
    <property type="entry name" value="PROTEIN YCEI"/>
    <property type="match status" value="1"/>
</dbReference>
<evidence type="ECO:0000259" key="2">
    <source>
        <dbReference type="SMART" id="SM00867"/>
    </source>
</evidence>
<dbReference type="KEGG" id="skr:BRX40_16265"/>
<feature type="signal peptide" evidence="1">
    <location>
        <begin position="1"/>
        <end position="20"/>
    </location>
</feature>
<evidence type="ECO:0000256" key="1">
    <source>
        <dbReference type="SAM" id="SignalP"/>
    </source>
</evidence>
<reference evidence="3" key="1">
    <citation type="submission" date="2016-12" db="EMBL/GenBank/DDBJ databases">
        <title>Whole genome sequencing of Sphingomonas koreensis.</title>
        <authorList>
            <person name="Conlan S."/>
            <person name="Thomas P.J."/>
            <person name="Mullikin J."/>
            <person name="Palmore T.N."/>
            <person name="Frank K.M."/>
            <person name="Segre J.A."/>
        </authorList>
    </citation>
    <scope>NUCLEOTIDE SEQUENCE</scope>
    <source>
        <strain evidence="3">ABOJV</strain>
    </source>
</reference>
<evidence type="ECO:0000313" key="4">
    <source>
        <dbReference type="EMBL" id="RSV06222.1"/>
    </source>
</evidence>
<dbReference type="EMBL" id="CP018820">
    <property type="protein sequence ID" value="APR53764.1"/>
    <property type="molecule type" value="Genomic_DNA"/>
</dbReference>
<dbReference type="Pfam" id="PF04264">
    <property type="entry name" value="YceI"/>
    <property type="match status" value="1"/>
</dbReference>
<dbReference type="PANTHER" id="PTHR34406">
    <property type="entry name" value="PROTEIN YCEI"/>
    <property type="match status" value="1"/>
</dbReference>
<name>A0A1L6JCY2_9SPHN</name>
<dbReference type="Gene3D" id="2.40.128.110">
    <property type="entry name" value="Lipid/polyisoprenoid-binding, YceI-like"/>
    <property type="match status" value="1"/>
</dbReference>
<dbReference type="Proteomes" id="UP000286681">
    <property type="component" value="Unassembled WGS sequence"/>
</dbReference>
<accession>A0A1L6JCY2</accession>
<dbReference type="InterPro" id="IPR036761">
    <property type="entry name" value="TTHA0802/YceI-like_sf"/>
</dbReference>
<gene>
    <name evidence="3" type="ORF">BRX40_16265</name>
    <name evidence="4" type="ORF">CA257_04745</name>
</gene>
<dbReference type="GeneID" id="44134117"/>
<dbReference type="STRING" id="93064.BRX40_16265"/>
<dbReference type="OrthoDB" id="9811006at2"/>
<organism evidence="3 5">
    <name type="scientific">Sphingomonas koreensis</name>
    <dbReference type="NCBI Taxonomy" id="93064"/>
    <lineage>
        <taxon>Bacteria</taxon>
        <taxon>Pseudomonadati</taxon>
        <taxon>Pseudomonadota</taxon>
        <taxon>Alphaproteobacteria</taxon>
        <taxon>Sphingomonadales</taxon>
        <taxon>Sphingomonadaceae</taxon>
        <taxon>Sphingomonas</taxon>
    </lineage>
</organism>
<evidence type="ECO:0000313" key="5">
    <source>
        <dbReference type="Proteomes" id="UP000185161"/>
    </source>
</evidence>
<dbReference type="EMBL" id="QQWO01000003">
    <property type="protein sequence ID" value="RSV06222.1"/>
    <property type="molecule type" value="Genomic_DNA"/>
</dbReference>